<proteinExistence type="predicted"/>
<dbReference type="EMBL" id="CAVMJV010000097">
    <property type="protein sequence ID" value="CAK5094452.1"/>
    <property type="molecule type" value="Genomic_DNA"/>
</dbReference>
<dbReference type="Proteomes" id="UP001497535">
    <property type="component" value="Unassembled WGS sequence"/>
</dbReference>
<evidence type="ECO:0000313" key="1">
    <source>
        <dbReference type="EMBL" id="CAK5094452.1"/>
    </source>
</evidence>
<sequence>MYILNSILIFLLILIQIKWSFCFSKNFLFNQNERKFPTFLIDFELASVLCQHSNNPKDLHLHDISVGLFGQDDESFPHCRHLQCRGGTRKEVDCSGKGACIFDGFTTRCFCNEGYYGLNCEYFGNKNEEKEAFDEFGLEFGKVVLNNKYPNERKNWLKMKEIINEAKEANKKQKEFGLLIGKGRMEMVEGGGHETSTKATSKSKATETTELPNFEATSASSSEANTRRYNTEASSILNLEATSASSFETSTRGYNTEASPLSTLEANFGATSVKNSQANTRTYTEASLEASSASNTEASKLAIFEAISASNSETSPKVYNTEASSILNPETTSASNSILYTESYTEVTSLLTSASNTEATSIKNSETSLILNLEAITKAGRETASSSKIKATSLETAETTFSNFEPKSEANTEATIYLNTQINPGEHSTKASTVKESKSNKPNNEAILVDNEANFKPKIEAEATSASTPNNGENLLAETEAASLSTIPTGIEETSPRTEYASTKKFSTNEANLSKQMKQHFLTSEAPITETPNYASSLPSTFKINSEITLLQGDHLKTTKIGRSHLKMWQK</sequence>
<keyword evidence="2" id="KW-1185">Reference proteome</keyword>
<organism evidence="1 2">
    <name type="scientific">Meloidogyne enterolobii</name>
    <name type="common">Root-knot nematode worm</name>
    <name type="synonym">Meloidogyne mayaguensis</name>
    <dbReference type="NCBI Taxonomy" id="390850"/>
    <lineage>
        <taxon>Eukaryota</taxon>
        <taxon>Metazoa</taxon>
        <taxon>Ecdysozoa</taxon>
        <taxon>Nematoda</taxon>
        <taxon>Chromadorea</taxon>
        <taxon>Rhabditida</taxon>
        <taxon>Tylenchina</taxon>
        <taxon>Tylenchomorpha</taxon>
        <taxon>Tylenchoidea</taxon>
        <taxon>Meloidogynidae</taxon>
        <taxon>Meloidogyninae</taxon>
        <taxon>Meloidogyne</taxon>
    </lineage>
</organism>
<evidence type="ECO:0000313" key="2">
    <source>
        <dbReference type="Proteomes" id="UP001497535"/>
    </source>
</evidence>
<accession>A0ACB1AMM0</accession>
<protein>
    <submittedName>
        <fullName evidence="1">Uncharacterized protein</fullName>
    </submittedName>
</protein>
<comment type="caution">
    <text evidence="1">The sequence shown here is derived from an EMBL/GenBank/DDBJ whole genome shotgun (WGS) entry which is preliminary data.</text>
</comment>
<name>A0ACB1AMM0_MELEN</name>
<reference evidence="1" key="1">
    <citation type="submission" date="2023-11" db="EMBL/GenBank/DDBJ databases">
        <authorList>
            <person name="Poullet M."/>
        </authorList>
    </citation>
    <scope>NUCLEOTIDE SEQUENCE</scope>
    <source>
        <strain evidence="1">E1834</strain>
    </source>
</reference>
<gene>
    <name evidence="1" type="ORF">MENTE1834_LOCUS40680</name>
</gene>